<dbReference type="GO" id="GO:0016020">
    <property type="term" value="C:membrane"/>
    <property type="evidence" value="ECO:0007669"/>
    <property type="project" value="UniProtKB-SubCell"/>
</dbReference>
<dbReference type="AlphaFoldDB" id="A0AAV2A8M9"/>
<evidence type="ECO:0000313" key="13">
    <source>
        <dbReference type="EMBL" id="CAL1279375.1"/>
    </source>
</evidence>
<evidence type="ECO:0000256" key="5">
    <source>
        <dbReference type="ARBA" id="ARBA00022856"/>
    </source>
</evidence>
<feature type="region of interest" description="Disordered" evidence="11">
    <location>
        <begin position="1"/>
        <end position="99"/>
    </location>
</feature>
<gene>
    <name evidence="13" type="ORF">LARSCL_LOCUS10319</name>
</gene>
<proteinExistence type="inferred from homology"/>
<dbReference type="SUPFAM" id="SSF103473">
    <property type="entry name" value="MFS general substrate transporter"/>
    <property type="match status" value="1"/>
</dbReference>
<dbReference type="InterPro" id="IPR036259">
    <property type="entry name" value="MFS_trans_sf"/>
</dbReference>
<evidence type="ECO:0000256" key="1">
    <source>
        <dbReference type="ARBA" id="ARBA00004141"/>
    </source>
</evidence>
<evidence type="ECO:0000256" key="7">
    <source>
        <dbReference type="ARBA" id="ARBA00022989"/>
    </source>
</evidence>
<feature type="transmembrane region" description="Helical" evidence="12">
    <location>
        <begin position="740"/>
        <end position="761"/>
    </location>
</feature>
<evidence type="ECO:0000256" key="6">
    <source>
        <dbReference type="ARBA" id="ARBA00022927"/>
    </source>
</evidence>
<feature type="transmembrane region" description="Helical" evidence="12">
    <location>
        <begin position="278"/>
        <end position="299"/>
    </location>
</feature>
<dbReference type="GO" id="GO:0022857">
    <property type="term" value="F:transmembrane transporter activity"/>
    <property type="evidence" value="ECO:0007669"/>
    <property type="project" value="InterPro"/>
</dbReference>
<dbReference type="PANTHER" id="PTHR11654">
    <property type="entry name" value="OLIGOPEPTIDE TRANSPORTER-RELATED"/>
    <property type="match status" value="1"/>
</dbReference>
<dbReference type="EMBL" id="CAXIEN010000121">
    <property type="protein sequence ID" value="CAL1279375.1"/>
    <property type="molecule type" value="Genomic_DNA"/>
</dbReference>
<evidence type="ECO:0000313" key="14">
    <source>
        <dbReference type="Proteomes" id="UP001497382"/>
    </source>
</evidence>
<keyword evidence="7 12" id="KW-1133">Transmembrane helix</keyword>
<evidence type="ECO:0000256" key="8">
    <source>
        <dbReference type="ARBA" id="ARBA00023136"/>
    </source>
</evidence>
<evidence type="ECO:0000256" key="10">
    <source>
        <dbReference type="RuleBase" id="RU003755"/>
    </source>
</evidence>
<keyword evidence="5" id="KW-0571">Peptide transport</keyword>
<dbReference type="Proteomes" id="UP001497382">
    <property type="component" value="Unassembled WGS sequence"/>
</dbReference>
<dbReference type="InterPro" id="IPR018456">
    <property type="entry name" value="PTR2_symporter_CS"/>
</dbReference>
<feature type="transmembrane region" description="Helical" evidence="12">
    <location>
        <begin position="358"/>
        <end position="375"/>
    </location>
</feature>
<dbReference type="PROSITE" id="PS01022">
    <property type="entry name" value="PTR2_1"/>
    <property type="match status" value="1"/>
</dbReference>
<name>A0AAV2A8M9_9ARAC</name>
<keyword evidence="6" id="KW-0653">Protein transport</keyword>
<dbReference type="PROSITE" id="PS01023">
    <property type="entry name" value="PTR2_2"/>
    <property type="match status" value="1"/>
</dbReference>
<evidence type="ECO:0000256" key="9">
    <source>
        <dbReference type="ARBA" id="ARBA00078114"/>
    </source>
</evidence>
<feature type="compositionally biased region" description="Basic and acidic residues" evidence="11">
    <location>
        <begin position="83"/>
        <end position="99"/>
    </location>
</feature>
<organism evidence="13 14">
    <name type="scientific">Larinioides sclopetarius</name>
    <dbReference type="NCBI Taxonomy" id="280406"/>
    <lineage>
        <taxon>Eukaryota</taxon>
        <taxon>Metazoa</taxon>
        <taxon>Ecdysozoa</taxon>
        <taxon>Arthropoda</taxon>
        <taxon>Chelicerata</taxon>
        <taxon>Arachnida</taxon>
        <taxon>Araneae</taxon>
        <taxon>Araneomorphae</taxon>
        <taxon>Entelegynae</taxon>
        <taxon>Araneoidea</taxon>
        <taxon>Araneidae</taxon>
        <taxon>Larinioides</taxon>
    </lineage>
</organism>
<keyword evidence="3 10" id="KW-0813">Transport</keyword>
<feature type="transmembrane region" description="Helical" evidence="12">
    <location>
        <begin position="177"/>
        <end position="197"/>
    </location>
</feature>
<evidence type="ECO:0000256" key="12">
    <source>
        <dbReference type="SAM" id="Phobius"/>
    </source>
</evidence>
<feature type="compositionally biased region" description="Basic and acidic residues" evidence="11">
    <location>
        <begin position="15"/>
        <end position="74"/>
    </location>
</feature>
<evidence type="ECO:0000256" key="2">
    <source>
        <dbReference type="ARBA" id="ARBA00005982"/>
    </source>
</evidence>
<evidence type="ECO:0000256" key="4">
    <source>
        <dbReference type="ARBA" id="ARBA00022692"/>
    </source>
</evidence>
<feature type="transmembrane region" description="Helical" evidence="12">
    <location>
        <begin position="209"/>
        <end position="228"/>
    </location>
</feature>
<keyword evidence="8 12" id="KW-0472">Membrane</keyword>
<comment type="similarity">
    <text evidence="2 10">Belongs to the major facilitator superfamily. Proton-dependent oligopeptide transporter (POT/PTR) (TC 2.A.17) family.</text>
</comment>
<dbReference type="GO" id="GO:0015031">
    <property type="term" value="P:protein transport"/>
    <property type="evidence" value="ECO:0007669"/>
    <property type="project" value="UniProtKB-KW"/>
</dbReference>
<sequence>MSDKEEKKTNRKRAKKDEDNCEKPKTSLEDKTGSEDEKKTNEDETKSGENDKKPKTDKTVRTNDDEDSKAEMKSEGPGGTDEDATKSDDIEASSKDEKAGKNQKMPKAIYFILGDEFCERFSFYGMRTILTLYLTRQLNYSDNGAAQIYHGFKMTAYFTPLLGAILADSWLGRFWTILYVSIVYACGNIITSVGSILQELGIMKTISLTGLFVVAVGTGGIKPCVSAFGGDQFESDQVEERQNFFSIYYFVVNGGSLLSTALTPVLRGDVRCFGRDNCFPLAFFIPALLFVVALGLFILGKPLYTIKPPEGSVFISFFSCIGHALARKITAKGGKRQHWLDYADDKYETDLIHDLKRLFRVLFIYIPLPLFWALFEQQGSKWVLQASKMDGKVFVYHIKPDHMQLVNPFLILILIPIFQNFIYPLLAKLKLCRKPLQRMTVGGLLAALAFILAGFIQLRIEAELPVPPPEGHSEFVIINNSPCNLEIYGTSDVSLKKFENTVVGSNVLGQNVTWRFTPSDCNATRDVNKTLRASSAYESMMVTILNGNLQIDVSNDSRVKSKSGEPRIRLFFSTEYEFTEDVRASFLLEGKSTLYLYPDSIGRSGMTEYYNVKPGRYKVYMPLNGTNHEEAPLGEVEFRSGGSYIVYVYRNVTGKTAILNYVETVLHNSVHILFQVPQGIIITAGEVMFSITGLEFSYSQAPLSMKSVVQAAWLLTSAFGNLLFVILAVFLQFEKQSNEFFLYAGLMTLSMAIFGVLAYFYKPIETEERDEK</sequence>
<evidence type="ECO:0000256" key="11">
    <source>
        <dbReference type="SAM" id="MobiDB-lite"/>
    </source>
</evidence>
<feature type="transmembrane region" description="Helical" evidence="12">
    <location>
        <begin position="409"/>
        <end position="427"/>
    </location>
</feature>
<accession>A0AAV2A8M9</accession>
<dbReference type="Gene3D" id="1.20.1250.20">
    <property type="entry name" value="MFS general substrate transporter like domains"/>
    <property type="match status" value="2"/>
</dbReference>
<comment type="caution">
    <text evidence="13">The sequence shown here is derived from an EMBL/GenBank/DDBJ whole genome shotgun (WGS) entry which is preliminary data.</text>
</comment>
<keyword evidence="14" id="KW-1185">Reference proteome</keyword>
<feature type="transmembrane region" description="Helical" evidence="12">
    <location>
        <begin position="248"/>
        <end position="266"/>
    </location>
</feature>
<protein>
    <recommendedName>
        <fullName evidence="9">Oligopeptide transporter 1</fullName>
    </recommendedName>
</protein>
<reference evidence="13 14" key="1">
    <citation type="submission" date="2024-04" db="EMBL/GenBank/DDBJ databases">
        <authorList>
            <person name="Rising A."/>
            <person name="Reimegard J."/>
            <person name="Sonavane S."/>
            <person name="Akerstrom W."/>
            <person name="Nylinder S."/>
            <person name="Hedman E."/>
            <person name="Kallberg Y."/>
        </authorList>
    </citation>
    <scope>NUCLEOTIDE SEQUENCE [LARGE SCALE GENOMIC DNA]</scope>
</reference>
<evidence type="ECO:0000256" key="3">
    <source>
        <dbReference type="ARBA" id="ARBA00022448"/>
    </source>
</evidence>
<feature type="transmembrane region" description="Helical" evidence="12">
    <location>
        <begin position="154"/>
        <end position="171"/>
    </location>
</feature>
<dbReference type="FunFam" id="1.20.1250.20:FF:000049">
    <property type="entry name" value="Solute carrier family 15 member 2"/>
    <property type="match status" value="1"/>
</dbReference>
<dbReference type="Pfam" id="PF00854">
    <property type="entry name" value="PTR2"/>
    <property type="match status" value="2"/>
</dbReference>
<feature type="transmembrane region" description="Helical" evidence="12">
    <location>
        <begin position="311"/>
        <end position="330"/>
    </location>
</feature>
<dbReference type="CDD" id="cd17347">
    <property type="entry name" value="MFS_SLC15A1_2_like"/>
    <property type="match status" value="1"/>
</dbReference>
<comment type="subcellular location">
    <subcellularLocation>
        <location evidence="1 10">Membrane</location>
        <topology evidence="1 10">Multi-pass membrane protein</topology>
    </subcellularLocation>
</comment>
<feature type="transmembrane region" description="Helical" evidence="12">
    <location>
        <begin position="711"/>
        <end position="733"/>
    </location>
</feature>
<feature type="transmembrane region" description="Helical" evidence="12">
    <location>
        <begin position="439"/>
        <end position="458"/>
    </location>
</feature>
<keyword evidence="4 10" id="KW-0812">Transmembrane</keyword>
<dbReference type="GO" id="GO:0006857">
    <property type="term" value="P:oligopeptide transport"/>
    <property type="evidence" value="ECO:0007669"/>
    <property type="project" value="InterPro"/>
</dbReference>
<dbReference type="InterPro" id="IPR000109">
    <property type="entry name" value="POT_fam"/>
</dbReference>